<protein>
    <submittedName>
        <fullName evidence="1">Uncharacterized protein</fullName>
    </submittedName>
</protein>
<dbReference type="AlphaFoldDB" id="A0A5J4SMK1"/>
<gene>
    <name evidence="1" type="ORF">EZS28_052061</name>
</gene>
<organism evidence="1 2">
    <name type="scientific">Streblomastix strix</name>
    <dbReference type="NCBI Taxonomy" id="222440"/>
    <lineage>
        <taxon>Eukaryota</taxon>
        <taxon>Metamonada</taxon>
        <taxon>Preaxostyla</taxon>
        <taxon>Oxymonadida</taxon>
        <taxon>Streblomastigidae</taxon>
        <taxon>Streblomastix</taxon>
    </lineage>
</organism>
<reference evidence="1 2" key="1">
    <citation type="submission" date="2019-03" db="EMBL/GenBank/DDBJ databases">
        <title>Single cell metagenomics reveals metabolic interactions within the superorganism composed of flagellate Streblomastix strix and complex community of Bacteroidetes bacteria on its surface.</title>
        <authorList>
            <person name="Treitli S.C."/>
            <person name="Kolisko M."/>
            <person name="Husnik F."/>
            <person name="Keeling P."/>
            <person name="Hampl V."/>
        </authorList>
    </citation>
    <scope>NUCLEOTIDE SEQUENCE [LARGE SCALE GENOMIC DNA]</scope>
    <source>
        <strain evidence="1">ST1C</strain>
    </source>
</reference>
<comment type="caution">
    <text evidence="1">The sequence shown here is derived from an EMBL/GenBank/DDBJ whole genome shotgun (WGS) entry which is preliminary data.</text>
</comment>
<accession>A0A5J4SMK1</accession>
<sequence length="80" mass="9242">MTKVLEAMTGVHASRIDFWATNIRDEQNGEAGRMEKQFLSLLFITQVTVPDDVLDSKRRLIDKNLQSWQALALYNFRIGE</sequence>
<dbReference type="Proteomes" id="UP000324800">
    <property type="component" value="Unassembled WGS sequence"/>
</dbReference>
<name>A0A5J4SMK1_9EUKA</name>
<dbReference type="EMBL" id="SNRW01040070">
    <property type="protein sequence ID" value="KAA6346922.1"/>
    <property type="molecule type" value="Genomic_DNA"/>
</dbReference>
<evidence type="ECO:0000313" key="1">
    <source>
        <dbReference type="EMBL" id="KAA6346922.1"/>
    </source>
</evidence>
<evidence type="ECO:0000313" key="2">
    <source>
        <dbReference type="Proteomes" id="UP000324800"/>
    </source>
</evidence>
<proteinExistence type="predicted"/>